<feature type="domain" description="Plastocyanin-like" evidence="11">
    <location>
        <begin position="84"/>
        <end position="198"/>
    </location>
</feature>
<dbReference type="Gene3D" id="2.60.40.420">
    <property type="entry name" value="Cupredoxins - blue copper proteins"/>
    <property type="match status" value="3"/>
</dbReference>
<dbReference type="InterPro" id="IPR002355">
    <property type="entry name" value="Cu_oxidase_Cu_BS"/>
</dbReference>
<dbReference type="PROSITE" id="PS00079">
    <property type="entry name" value="MULTICOPPER_OXIDASE1"/>
    <property type="match status" value="1"/>
</dbReference>
<evidence type="ECO:0000256" key="3">
    <source>
        <dbReference type="ARBA" id="ARBA00023002"/>
    </source>
</evidence>
<dbReference type="PANTHER" id="PTHR48267:SF1">
    <property type="entry name" value="BILIRUBIN OXIDASE"/>
    <property type="match status" value="1"/>
</dbReference>
<dbReference type="InterPro" id="IPR011706">
    <property type="entry name" value="Cu-oxidase_C"/>
</dbReference>
<evidence type="ECO:0000313" key="12">
    <source>
        <dbReference type="EMBL" id="KEZ78922.1"/>
    </source>
</evidence>
<dbReference type="STRING" id="1304275.C41B8_02292"/>
<keyword evidence="9" id="KW-1133">Transmembrane helix</keyword>
<feature type="transmembrane region" description="Helical" evidence="9">
    <location>
        <begin position="12"/>
        <end position="33"/>
    </location>
</feature>
<dbReference type="PATRIC" id="fig|1304275.5.peg.465"/>
<dbReference type="InterPro" id="IPR006311">
    <property type="entry name" value="TAT_signal"/>
</dbReference>
<keyword evidence="2" id="KW-0479">Metal-binding</keyword>
<dbReference type="SUPFAM" id="SSF49503">
    <property type="entry name" value="Cupredoxins"/>
    <property type="match status" value="3"/>
</dbReference>
<comment type="caution">
    <text evidence="12">The sequence shown here is derived from an EMBL/GenBank/DDBJ whole genome shotgun (WGS) entry which is preliminary data.</text>
</comment>
<protein>
    <recommendedName>
        <fullName evidence="5">Multicopper oxidase CueO</fullName>
        <ecNumber evidence="4">1.16.3.4</ecNumber>
    </recommendedName>
    <alternativeName>
        <fullName evidence="6">Copper efflux oxidase</fullName>
    </alternativeName>
    <alternativeName>
        <fullName evidence="7">Cuprous oxidase</fullName>
    </alternativeName>
</protein>
<dbReference type="GO" id="GO:0005507">
    <property type="term" value="F:copper ion binding"/>
    <property type="evidence" value="ECO:0007669"/>
    <property type="project" value="InterPro"/>
</dbReference>
<dbReference type="AlphaFoldDB" id="A0A084IQD8"/>
<evidence type="ECO:0000259" key="11">
    <source>
        <dbReference type="Pfam" id="PF07732"/>
    </source>
</evidence>
<dbReference type="InterPro" id="IPR045087">
    <property type="entry name" value="Cu-oxidase_fam"/>
</dbReference>
<dbReference type="eggNOG" id="COG2132">
    <property type="taxonomic scope" value="Bacteria"/>
</dbReference>
<accession>A0A084IQD8</accession>
<comment type="subunit">
    <text evidence="1">Monomer.</text>
</comment>
<keyword evidence="9" id="KW-0472">Membrane</keyword>
<evidence type="ECO:0000259" key="10">
    <source>
        <dbReference type="Pfam" id="PF07731"/>
    </source>
</evidence>
<evidence type="ECO:0000256" key="1">
    <source>
        <dbReference type="ARBA" id="ARBA00011245"/>
    </source>
</evidence>
<evidence type="ECO:0000256" key="6">
    <source>
        <dbReference type="ARBA" id="ARBA00042896"/>
    </source>
</evidence>
<dbReference type="Proteomes" id="UP000028302">
    <property type="component" value="Unassembled WGS sequence"/>
</dbReference>
<evidence type="ECO:0000256" key="9">
    <source>
        <dbReference type="SAM" id="Phobius"/>
    </source>
</evidence>
<dbReference type="EC" id="1.16.3.4" evidence="4"/>
<evidence type="ECO:0000256" key="4">
    <source>
        <dbReference type="ARBA" id="ARBA00038978"/>
    </source>
</evidence>
<dbReference type="InterPro" id="IPR033138">
    <property type="entry name" value="Cu_oxidase_CS"/>
</dbReference>
<dbReference type="PROSITE" id="PS51318">
    <property type="entry name" value="TAT"/>
    <property type="match status" value="1"/>
</dbReference>
<keyword evidence="13" id="KW-1185">Reference proteome</keyword>
<dbReference type="PANTHER" id="PTHR48267">
    <property type="entry name" value="CUPREDOXIN SUPERFAMILY PROTEIN"/>
    <property type="match status" value="1"/>
</dbReference>
<proteinExistence type="predicted"/>
<dbReference type="InterPro" id="IPR008972">
    <property type="entry name" value="Cupredoxin"/>
</dbReference>
<comment type="catalytic activity">
    <reaction evidence="8">
        <text>4 Cu(+) + O2 + 4 H(+) = 4 Cu(2+) + 2 H2O</text>
        <dbReference type="Rhea" id="RHEA:30083"/>
        <dbReference type="ChEBI" id="CHEBI:15377"/>
        <dbReference type="ChEBI" id="CHEBI:15378"/>
        <dbReference type="ChEBI" id="CHEBI:15379"/>
        <dbReference type="ChEBI" id="CHEBI:29036"/>
        <dbReference type="ChEBI" id="CHEBI:49552"/>
        <dbReference type="EC" id="1.16.3.4"/>
    </reaction>
    <physiologicalReaction direction="left-to-right" evidence="8">
        <dbReference type="Rhea" id="RHEA:30084"/>
    </physiologicalReaction>
</comment>
<name>A0A084IQD8_SALHC</name>
<evidence type="ECO:0000256" key="7">
    <source>
        <dbReference type="ARBA" id="ARBA00043090"/>
    </source>
</evidence>
<organism evidence="12 13">
    <name type="scientific">Salinisphaera hydrothermalis (strain C41B8)</name>
    <dbReference type="NCBI Taxonomy" id="1304275"/>
    <lineage>
        <taxon>Bacteria</taxon>
        <taxon>Pseudomonadati</taxon>
        <taxon>Pseudomonadota</taxon>
        <taxon>Gammaproteobacteria</taxon>
        <taxon>Salinisphaerales</taxon>
        <taxon>Salinisphaeraceae</taxon>
        <taxon>Salinisphaera</taxon>
    </lineage>
</organism>
<dbReference type="Pfam" id="PF07731">
    <property type="entry name" value="Cu-oxidase_2"/>
    <property type="match status" value="1"/>
</dbReference>
<gene>
    <name evidence="12" type="ORF">C41B8_02292</name>
</gene>
<evidence type="ECO:0000313" key="13">
    <source>
        <dbReference type="Proteomes" id="UP000028302"/>
    </source>
</evidence>
<sequence length="542" mass="59581">MTTIDLKRRMLLRSVGGLAGITVLAPTALLTAYHDTAVAGTNRDGAAHYGLENGPFDVDIRLRAQPHTAPILPGTPSEVWRYTAELRNGPADTITPVGGSYTGPLIRLRRGQRFHARLENGLPEDTTVHWHGLHVPSDVDGQPRLPIKPGEAMTVAFDVVDRAGLYWYHPHPHGPNGGRVGFQSYAGLAGPLVIEDEAERALGLPAGEREMFLVIQDRSFAGDNELTYLDSGMGTMMTRMRGFLGDRILVNGQPDTAREVATRPYRLRILNGSNSRIYKLAWSDGRPMTVLGTDGGLLGAPRQYPFVTLAPAQRIDLWVDLSANEPGDELHLLSDSYQAGMMGDGMGDGCKRGSRRGGRMGNMMGGSELPAGARFDILPLRVTRRERGNERLPKRLAEDLQAPPVERDAPVRRFKLSMVMMRGFAINGRQFEGATVADDEIVHLGSTEVWEFVNDSMMPHPMHVHGLQFAVVGREQIGGGRGWSGLAAGLVDSGLHDTVLVLPGERVRIALTFADFEGLYLYHCHNMEHEDNGMMRYYRVRA</sequence>
<feature type="domain" description="Plastocyanin-like" evidence="10">
    <location>
        <begin position="418"/>
        <end position="541"/>
    </location>
</feature>
<dbReference type="EMBL" id="APNK01000002">
    <property type="protein sequence ID" value="KEZ78922.1"/>
    <property type="molecule type" value="Genomic_DNA"/>
</dbReference>
<evidence type="ECO:0000256" key="5">
    <source>
        <dbReference type="ARBA" id="ARBA00041027"/>
    </source>
</evidence>
<evidence type="ECO:0000256" key="2">
    <source>
        <dbReference type="ARBA" id="ARBA00022723"/>
    </source>
</evidence>
<dbReference type="Pfam" id="PF07732">
    <property type="entry name" value="Cu-oxidase_3"/>
    <property type="match status" value="1"/>
</dbReference>
<dbReference type="InterPro" id="IPR011707">
    <property type="entry name" value="Cu-oxidase-like_N"/>
</dbReference>
<keyword evidence="9" id="KW-0812">Transmembrane</keyword>
<dbReference type="RefSeq" id="WP_037333456.1">
    <property type="nucleotide sequence ID" value="NZ_APNK01000002.1"/>
</dbReference>
<dbReference type="PROSITE" id="PS00080">
    <property type="entry name" value="MULTICOPPER_OXIDASE2"/>
    <property type="match status" value="1"/>
</dbReference>
<evidence type="ECO:0000256" key="8">
    <source>
        <dbReference type="ARBA" id="ARBA00048092"/>
    </source>
</evidence>
<dbReference type="GO" id="GO:0016491">
    <property type="term" value="F:oxidoreductase activity"/>
    <property type="evidence" value="ECO:0007669"/>
    <property type="project" value="UniProtKB-KW"/>
</dbReference>
<reference evidence="12 13" key="1">
    <citation type="submission" date="2013-03" db="EMBL/GenBank/DDBJ databases">
        <title>Salinisphaera hydrothermalis C41B8 Genome Sequencing.</title>
        <authorList>
            <person name="Li C."/>
            <person name="Lai Q."/>
            <person name="Shao Z."/>
        </authorList>
    </citation>
    <scope>NUCLEOTIDE SEQUENCE [LARGE SCALE GENOMIC DNA]</scope>
    <source>
        <strain evidence="12 13">C41B8</strain>
    </source>
</reference>
<keyword evidence="3" id="KW-0560">Oxidoreductase</keyword>